<evidence type="ECO:0000313" key="2">
    <source>
        <dbReference type="Proteomes" id="UP001604336"/>
    </source>
</evidence>
<dbReference type="Gene3D" id="2.40.50.140">
    <property type="entry name" value="Nucleic acid-binding proteins"/>
    <property type="match status" value="1"/>
</dbReference>
<name>A0ABD1SXD3_9LAMI</name>
<dbReference type="AlphaFoldDB" id="A0ABD1SXD3"/>
<sequence>MHTITQKNKVHATIYDANIPAYEDKLLLGKTYLISNAVVKLTKPQYQASMGEIQWTISGRTRVQEIDEDHSALISSAYNFVPFNRLEPYMDSNSDTSIIGVPIDIKPKRLVQTRFETQTYIQDIVLIDMSARVYVELEDSTGSLSGTMIGETSETLLECTAKELMDSGSQVLEKIRITVEEDQFFYIRGM</sequence>
<organism evidence="1 2">
    <name type="scientific">Abeliophyllum distichum</name>
    <dbReference type="NCBI Taxonomy" id="126358"/>
    <lineage>
        <taxon>Eukaryota</taxon>
        <taxon>Viridiplantae</taxon>
        <taxon>Streptophyta</taxon>
        <taxon>Embryophyta</taxon>
        <taxon>Tracheophyta</taxon>
        <taxon>Spermatophyta</taxon>
        <taxon>Magnoliopsida</taxon>
        <taxon>eudicotyledons</taxon>
        <taxon>Gunneridae</taxon>
        <taxon>Pentapetalae</taxon>
        <taxon>asterids</taxon>
        <taxon>lamiids</taxon>
        <taxon>Lamiales</taxon>
        <taxon>Oleaceae</taxon>
        <taxon>Forsythieae</taxon>
        <taxon>Abeliophyllum</taxon>
    </lineage>
</organism>
<proteinExistence type="predicted"/>
<reference evidence="2" key="1">
    <citation type="submission" date="2024-07" db="EMBL/GenBank/DDBJ databases">
        <title>Two chromosome-level genome assemblies of Korean endemic species Abeliophyllum distichum and Forsythia ovata (Oleaceae).</title>
        <authorList>
            <person name="Jang H."/>
        </authorList>
    </citation>
    <scope>NUCLEOTIDE SEQUENCE [LARGE SCALE GENOMIC DNA]</scope>
</reference>
<dbReference type="InterPro" id="IPR012340">
    <property type="entry name" value="NA-bd_OB-fold"/>
</dbReference>
<dbReference type="Proteomes" id="UP001604336">
    <property type="component" value="Unassembled WGS sequence"/>
</dbReference>
<protein>
    <submittedName>
        <fullName evidence="1">Nucleic acid-binding</fullName>
    </submittedName>
</protein>
<gene>
    <name evidence="1" type="ORF">Adt_20682</name>
</gene>
<comment type="caution">
    <text evidence="1">The sequence shown here is derived from an EMBL/GenBank/DDBJ whole genome shotgun (WGS) entry which is preliminary data.</text>
</comment>
<accession>A0ABD1SXD3</accession>
<evidence type="ECO:0000313" key="1">
    <source>
        <dbReference type="EMBL" id="KAL2505061.1"/>
    </source>
</evidence>
<dbReference type="EMBL" id="JBFOLK010000006">
    <property type="protein sequence ID" value="KAL2505061.1"/>
    <property type="molecule type" value="Genomic_DNA"/>
</dbReference>
<keyword evidence="2" id="KW-1185">Reference proteome</keyword>